<evidence type="ECO:0000313" key="2">
    <source>
        <dbReference type="EMBL" id="GAA2213740.1"/>
    </source>
</evidence>
<protein>
    <submittedName>
        <fullName evidence="2">3-carboxyethylcatechol 2,3-dioxygenase</fullName>
    </submittedName>
</protein>
<feature type="domain" description="Extradiol ring-cleavage dioxygenase class III enzyme subunit B" evidence="1">
    <location>
        <begin position="7"/>
        <end position="253"/>
    </location>
</feature>
<dbReference type="Proteomes" id="UP001499843">
    <property type="component" value="Unassembled WGS sequence"/>
</dbReference>
<name>A0ABN3CW59_9ACTN</name>
<comment type="caution">
    <text evidence="2">The sequence shown here is derived from an EMBL/GenBank/DDBJ whole genome shotgun (WGS) entry which is preliminary data.</text>
</comment>
<dbReference type="SUPFAM" id="SSF53213">
    <property type="entry name" value="LigB-like"/>
    <property type="match status" value="1"/>
</dbReference>
<evidence type="ECO:0000259" key="1">
    <source>
        <dbReference type="Pfam" id="PF02900"/>
    </source>
</evidence>
<proteinExistence type="predicted"/>
<reference evidence="2 3" key="1">
    <citation type="journal article" date="2019" name="Int. J. Syst. Evol. Microbiol.">
        <title>The Global Catalogue of Microorganisms (GCM) 10K type strain sequencing project: providing services to taxonomists for standard genome sequencing and annotation.</title>
        <authorList>
            <consortium name="The Broad Institute Genomics Platform"/>
            <consortium name="The Broad Institute Genome Sequencing Center for Infectious Disease"/>
            <person name="Wu L."/>
            <person name="Ma J."/>
        </authorList>
    </citation>
    <scope>NUCLEOTIDE SEQUENCE [LARGE SCALE GENOMIC DNA]</scope>
    <source>
        <strain evidence="2 3">JCM 16114</strain>
    </source>
</reference>
<accession>A0ABN3CW59</accession>
<organism evidence="2 3">
    <name type="scientific">Nonomuraea monospora</name>
    <dbReference type="NCBI Taxonomy" id="568818"/>
    <lineage>
        <taxon>Bacteria</taxon>
        <taxon>Bacillati</taxon>
        <taxon>Actinomycetota</taxon>
        <taxon>Actinomycetes</taxon>
        <taxon>Streptosporangiales</taxon>
        <taxon>Streptosporangiaceae</taxon>
        <taxon>Nonomuraea</taxon>
    </lineage>
</organism>
<gene>
    <name evidence="2" type="ORF">GCM10009850_092030</name>
</gene>
<dbReference type="InterPro" id="IPR004183">
    <property type="entry name" value="Xdiol_dOase_suB"/>
</dbReference>
<evidence type="ECO:0000313" key="3">
    <source>
        <dbReference type="Proteomes" id="UP001499843"/>
    </source>
</evidence>
<dbReference type="EMBL" id="BAAAQX010000035">
    <property type="protein sequence ID" value="GAA2213740.1"/>
    <property type="molecule type" value="Genomic_DNA"/>
</dbReference>
<dbReference type="Gene3D" id="3.40.830.10">
    <property type="entry name" value="LigB-like"/>
    <property type="match status" value="1"/>
</dbReference>
<keyword evidence="3" id="KW-1185">Reference proteome</keyword>
<sequence length="275" mass="29475">MGQIVGAAGVPHTPHFPGIVRRGEPLGRELERLYGEVAGALRELAPDVLIVFTSDHYNTFFVESVPIFSIGVAESAAGPSDYAELPRCEARIDAGFARRLQAELVRAEFDVGMSQEFELDHAVTVPLHFLTPGLDVPIVPVFVSGLMPPIPLSRRCHALGAAIRAVVEEDPAPTRVAVLASGSFSLEIGGPRISADSHTGVPDPRWAERVLTLLDAAEVGKLVAEASEEQLARAGNAGGELLDWIAMLGTFDPRAPAFLEAQERFGHAYAAWRVT</sequence>
<dbReference type="Pfam" id="PF02900">
    <property type="entry name" value="LigB"/>
    <property type="match status" value="1"/>
</dbReference>